<accession>A0A1X7AR74</accession>
<dbReference type="EMBL" id="FWPT01000016">
    <property type="protein sequence ID" value="SMA50806.1"/>
    <property type="molecule type" value="Genomic_DNA"/>
</dbReference>
<dbReference type="Gene3D" id="3.30.9.10">
    <property type="entry name" value="D-Amino Acid Oxidase, subunit A, domain 2"/>
    <property type="match status" value="1"/>
</dbReference>
<evidence type="ECO:0000259" key="2">
    <source>
        <dbReference type="Pfam" id="PF01266"/>
    </source>
</evidence>
<dbReference type="Gene3D" id="3.50.50.60">
    <property type="entry name" value="FAD/NAD(P)-binding domain"/>
    <property type="match status" value="1"/>
</dbReference>
<dbReference type="Proteomes" id="UP000196573">
    <property type="component" value="Unassembled WGS sequence"/>
</dbReference>
<dbReference type="InterPro" id="IPR036188">
    <property type="entry name" value="FAD/NAD-bd_sf"/>
</dbReference>
<feature type="domain" description="FAD dependent oxidoreductase" evidence="2">
    <location>
        <begin position="27"/>
        <end position="373"/>
    </location>
</feature>
<evidence type="ECO:0000313" key="3">
    <source>
        <dbReference type="EMBL" id="SMA50806.1"/>
    </source>
</evidence>
<dbReference type="GO" id="GO:0005737">
    <property type="term" value="C:cytoplasm"/>
    <property type="evidence" value="ECO:0007669"/>
    <property type="project" value="TreeGrafter"/>
</dbReference>
<keyword evidence="4" id="KW-1185">Reference proteome</keyword>
<dbReference type="GO" id="GO:0016491">
    <property type="term" value="F:oxidoreductase activity"/>
    <property type="evidence" value="ECO:0007669"/>
    <property type="project" value="UniProtKB-KW"/>
</dbReference>
<name>A0A1X7AR74_9GAMM</name>
<dbReference type="Pfam" id="PF01266">
    <property type="entry name" value="DAO"/>
    <property type="match status" value="1"/>
</dbReference>
<dbReference type="PANTHER" id="PTHR13847:SF281">
    <property type="entry name" value="FAD DEPENDENT OXIDOREDUCTASE DOMAIN-CONTAINING PROTEIN"/>
    <property type="match status" value="1"/>
</dbReference>
<proteinExistence type="predicted"/>
<keyword evidence="1 3" id="KW-0560">Oxidoreductase</keyword>
<dbReference type="PANTHER" id="PTHR13847">
    <property type="entry name" value="SARCOSINE DEHYDROGENASE-RELATED"/>
    <property type="match status" value="1"/>
</dbReference>
<dbReference type="SUPFAM" id="SSF51905">
    <property type="entry name" value="FAD/NAD(P)-binding domain"/>
    <property type="match status" value="1"/>
</dbReference>
<dbReference type="OrthoDB" id="311718at2"/>
<gene>
    <name evidence="3" type="primary">puuB_4</name>
    <name evidence="3" type="ORF">EHSB41UT_04623</name>
</gene>
<dbReference type="AlphaFoldDB" id="A0A1X7AR74"/>
<protein>
    <submittedName>
        <fullName evidence="3">Gamma-glutamylputrescine oxidoreductase</fullName>
        <ecNumber evidence="3">1.4.3.-</ecNumber>
    </submittedName>
</protein>
<dbReference type="InterPro" id="IPR006076">
    <property type="entry name" value="FAD-dep_OxRdtase"/>
</dbReference>
<evidence type="ECO:0000256" key="1">
    <source>
        <dbReference type="ARBA" id="ARBA00023002"/>
    </source>
</evidence>
<evidence type="ECO:0000313" key="4">
    <source>
        <dbReference type="Proteomes" id="UP000196573"/>
    </source>
</evidence>
<dbReference type="RefSeq" id="WP_087113241.1">
    <property type="nucleotide sequence ID" value="NZ_CBCSCN010000018.1"/>
</dbReference>
<dbReference type="EC" id="1.4.3.-" evidence="3"/>
<reference evidence="3 4" key="1">
    <citation type="submission" date="2017-03" db="EMBL/GenBank/DDBJ databases">
        <authorList>
            <person name="Afonso C.L."/>
            <person name="Miller P.J."/>
            <person name="Scott M.A."/>
            <person name="Spackman E."/>
            <person name="Goraichik I."/>
            <person name="Dimitrov K.M."/>
            <person name="Suarez D.L."/>
            <person name="Swayne D.E."/>
        </authorList>
    </citation>
    <scope>NUCLEOTIDE SEQUENCE [LARGE SCALE GENOMIC DNA]</scope>
    <source>
        <strain evidence="3">SB41UT1</strain>
    </source>
</reference>
<organism evidence="3 4">
    <name type="scientific">Parendozoicomonas haliclonae</name>
    <dbReference type="NCBI Taxonomy" id="1960125"/>
    <lineage>
        <taxon>Bacteria</taxon>
        <taxon>Pseudomonadati</taxon>
        <taxon>Pseudomonadota</taxon>
        <taxon>Gammaproteobacteria</taxon>
        <taxon>Oceanospirillales</taxon>
        <taxon>Endozoicomonadaceae</taxon>
        <taxon>Parendozoicomonas</taxon>
    </lineage>
</organism>
<sequence>MHADSIYAATAHTFPQPPHLVGEHKTDVVVIGAGLTGISAALELTLKGYSVSVLEAHDIGWGASGRSGGQLIVGIADSVETMIRTMGKADAKKAFDISVEAIQLVKDRVARHNIDCDLTSGQLEVASKASHVRDFQQSVDIHTTEFNYPLQFKTAEEITDMTGSPIYHGGCYDPAGGHVHPLNYTLGLARAAAELGVRFYEHSPVVDIKQQKQPLVIADKGQIRCDYLVVASNAYIDRLVPDLARYILPVGSYICATEPVPDNVLKDNPAVADSKYLLSYFRKDVDGRLLWGGRTGLTRNMPENVRQVMTKRIEQAFPQLKGIRIEKHWGGNIAVTMNRMPHFGRLQNNIYFLHGYSGHGMAMSGMGGKLLAEAVSGDAERFDLFTRIRHNRYPGGTLLRAPALAAAMIWFGIRDALG</sequence>